<keyword evidence="2" id="KW-1133">Transmembrane helix</keyword>
<keyword evidence="4" id="KW-1185">Reference proteome</keyword>
<accession>A0ABR9BJW3</accession>
<keyword evidence="2" id="KW-0472">Membrane</keyword>
<comment type="caution">
    <text evidence="3">The sequence shown here is derived from an EMBL/GenBank/DDBJ whole genome shotgun (WGS) entry which is preliminary data.</text>
</comment>
<protein>
    <submittedName>
        <fullName evidence="3">Uncharacterized protein</fullName>
    </submittedName>
</protein>
<dbReference type="EMBL" id="JACYTP010000004">
    <property type="protein sequence ID" value="MBD8512852.1"/>
    <property type="molecule type" value="Genomic_DNA"/>
</dbReference>
<evidence type="ECO:0000313" key="3">
    <source>
        <dbReference type="EMBL" id="MBD8512852.1"/>
    </source>
</evidence>
<dbReference type="RefSeq" id="WP_192015612.1">
    <property type="nucleotide sequence ID" value="NZ_JACYTP010000004.1"/>
</dbReference>
<evidence type="ECO:0000256" key="2">
    <source>
        <dbReference type="SAM" id="Phobius"/>
    </source>
</evidence>
<feature type="transmembrane region" description="Helical" evidence="2">
    <location>
        <begin position="135"/>
        <end position="156"/>
    </location>
</feature>
<name>A0ABR9BJW3_9GAMM</name>
<gene>
    <name evidence="3" type="ORF">IFO68_09125</name>
</gene>
<dbReference type="Proteomes" id="UP000649768">
    <property type="component" value="Unassembled WGS sequence"/>
</dbReference>
<evidence type="ECO:0000313" key="4">
    <source>
        <dbReference type="Proteomes" id="UP000649768"/>
    </source>
</evidence>
<sequence>MKRIHCLPLMWLVVFYALAIALVSSFGRYQEYLQIISDRVQPVMAEAWQDSADYQLPEALEVILIRRLEGELDAVSGNRLSSQIQQCHSHIYRFGAQGEQISAENSRWLPWTMTWLIAAQGAQQTWLDIDCRISWLPWLSLSLGLALLTVAGWHLIGQPLKAEDRVLMALFLQPSAAAGQQDGLLKRSAVKAGVLHFRQTYPNRQVNPAILRALISTNRATFSSPQQCVVSLLARASQLPELHFDLTGGKVQVTLAGIPLALSVTPALYLLWYAGKRRDETDGGWVRNPPSNKPDPVLAQSLLELMYHYGGHGRAIRELEQAGLKAKSLDQNRSKIKEALSAVTGEEVAEDCLFESRKPGDNPQTEYRLKISPEKISLSKQDV</sequence>
<evidence type="ECO:0000256" key="1">
    <source>
        <dbReference type="SAM" id="MobiDB-lite"/>
    </source>
</evidence>
<proteinExistence type="predicted"/>
<keyword evidence="2" id="KW-0812">Transmembrane</keyword>
<reference evidence="3 4" key="1">
    <citation type="submission" date="2020-09" db="EMBL/GenBank/DDBJ databases">
        <title>Photobacterium sp. CAU 1568 isolated from sand of Sido Beach.</title>
        <authorList>
            <person name="Kim W."/>
        </authorList>
    </citation>
    <scope>NUCLEOTIDE SEQUENCE [LARGE SCALE GENOMIC DNA]</scope>
    <source>
        <strain evidence="3 4">CAU 1568</strain>
    </source>
</reference>
<feature type="region of interest" description="Disordered" evidence="1">
    <location>
        <begin position="355"/>
        <end position="383"/>
    </location>
</feature>
<organism evidence="3 4">
    <name type="scientific">Photobacterium arenosum</name>
    <dbReference type="NCBI Taxonomy" id="2774143"/>
    <lineage>
        <taxon>Bacteria</taxon>
        <taxon>Pseudomonadati</taxon>
        <taxon>Pseudomonadota</taxon>
        <taxon>Gammaproteobacteria</taxon>
        <taxon>Vibrionales</taxon>
        <taxon>Vibrionaceae</taxon>
        <taxon>Photobacterium</taxon>
    </lineage>
</organism>